<dbReference type="AlphaFoldDB" id="A0A1I7XQK5"/>
<organism evidence="1 2">
    <name type="scientific">Heterorhabditis bacteriophora</name>
    <name type="common">Entomopathogenic nematode worm</name>
    <dbReference type="NCBI Taxonomy" id="37862"/>
    <lineage>
        <taxon>Eukaryota</taxon>
        <taxon>Metazoa</taxon>
        <taxon>Ecdysozoa</taxon>
        <taxon>Nematoda</taxon>
        <taxon>Chromadorea</taxon>
        <taxon>Rhabditida</taxon>
        <taxon>Rhabditina</taxon>
        <taxon>Rhabditomorpha</taxon>
        <taxon>Strongyloidea</taxon>
        <taxon>Heterorhabditidae</taxon>
        <taxon>Heterorhabditis</taxon>
    </lineage>
</organism>
<reference evidence="2" key="1">
    <citation type="submission" date="2016-11" db="UniProtKB">
        <authorList>
            <consortium name="WormBaseParasite"/>
        </authorList>
    </citation>
    <scope>IDENTIFICATION</scope>
</reference>
<proteinExistence type="predicted"/>
<dbReference type="Proteomes" id="UP000095283">
    <property type="component" value="Unplaced"/>
</dbReference>
<protein>
    <submittedName>
        <fullName evidence="2">Plasmid stabilization protein</fullName>
    </submittedName>
</protein>
<evidence type="ECO:0000313" key="2">
    <source>
        <dbReference type="WBParaSite" id="Hba_19813"/>
    </source>
</evidence>
<dbReference type="WBParaSite" id="Hba_19813">
    <property type="protein sequence ID" value="Hba_19813"/>
    <property type="gene ID" value="Hba_19813"/>
</dbReference>
<evidence type="ECO:0000313" key="1">
    <source>
        <dbReference type="Proteomes" id="UP000095283"/>
    </source>
</evidence>
<sequence>MNLHKVTLSTGEQLPPECGRAVRHAASANASSRAKNAYSNASALLADLLSDYDIRLRPGFGVNPI</sequence>
<keyword evidence="1" id="KW-1185">Reference proteome</keyword>
<accession>A0A1I7XQK5</accession>
<name>A0A1I7XQK5_HETBA</name>